<dbReference type="PANTHER" id="PTHR36072:SF2">
    <property type="entry name" value="OS01G0531000 PROTEIN"/>
    <property type="match status" value="1"/>
</dbReference>
<organism evidence="2 3">
    <name type="scientific">Quillaja saponaria</name>
    <name type="common">Soap bark tree</name>
    <dbReference type="NCBI Taxonomy" id="32244"/>
    <lineage>
        <taxon>Eukaryota</taxon>
        <taxon>Viridiplantae</taxon>
        <taxon>Streptophyta</taxon>
        <taxon>Embryophyta</taxon>
        <taxon>Tracheophyta</taxon>
        <taxon>Spermatophyta</taxon>
        <taxon>Magnoliopsida</taxon>
        <taxon>eudicotyledons</taxon>
        <taxon>Gunneridae</taxon>
        <taxon>Pentapetalae</taxon>
        <taxon>rosids</taxon>
        <taxon>fabids</taxon>
        <taxon>Fabales</taxon>
        <taxon>Quillajaceae</taxon>
        <taxon>Quillaja</taxon>
    </lineage>
</organism>
<dbReference type="Proteomes" id="UP001163823">
    <property type="component" value="Chromosome 14"/>
</dbReference>
<dbReference type="KEGG" id="qsa:O6P43_034242"/>
<protein>
    <submittedName>
        <fullName evidence="2">RNAse P, Rpr2/Rpp21 subunit</fullName>
    </submittedName>
</protein>
<evidence type="ECO:0000313" key="2">
    <source>
        <dbReference type="EMBL" id="KAJ7944919.1"/>
    </source>
</evidence>
<dbReference type="PANTHER" id="PTHR36072">
    <property type="entry name" value="OS01G0541600 PROTEIN"/>
    <property type="match status" value="1"/>
</dbReference>
<sequence length="121" mass="13023">MMPLKPAGSDKGIGSKDEVNEQDLLASPTAPRDIPIKESHATPLLRNVTTLLDTKRIKNNRSAANKAARPVGTSALADVEKTAGTSSKRKRKSWTSLKEIAQTSEHGSSRSVANLTIPFFL</sequence>
<evidence type="ECO:0000313" key="3">
    <source>
        <dbReference type="Proteomes" id="UP001163823"/>
    </source>
</evidence>
<feature type="compositionally biased region" description="Low complexity" evidence="1">
    <location>
        <begin position="60"/>
        <end position="69"/>
    </location>
</feature>
<evidence type="ECO:0000256" key="1">
    <source>
        <dbReference type="SAM" id="MobiDB-lite"/>
    </source>
</evidence>
<dbReference type="EMBL" id="JARAOO010000014">
    <property type="protein sequence ID" value="KAJ7944919.1"/>
    <property type="molecule type" value="Genomic_DNA"/>
</dbReference>
<comment type="caution">
    <text evidence="2">The sequence shown here is derived from an EMBL/GenBank/DDBJ whole genome shotgun (WGS) entry which is preliminary data.</text>
</comment>
<accession>A0AAD7KRX5</accession>
<feature type="region of interest" description="Disordered" evidence="1">
    <location>
        <begin position="60"/>
        <end position="109"/>
    </location>
</feature>
<keyword evidence="3" id="KW-1185">Reference proteome</keyword>
<gene>
    <name evidence="2" type="ORF">O6P43_034242</name>
</gene>
<name>A0AAD7KRX5_QUISA</name>
<feature type="region of interest" description="Disordered" evidence="1">
    <location>
        <begin position="1"/>
        <end position="38"/>
    </location>
</feature>
<reference evidence="2" key="1">
    <citation type="journal article" date="2023" name="Science">
        <title>Elucidation of the pathway for biosynthesis of saponin adjuvants from the soapbark tree.</title>
        <authorList>
            <person name="Reed J."/>
            <person name="Orme A."/>
            <person name="El-Demerdash A."/>
            <person name="Owen C."/>
            <person name="Martin L.B.B."/>
            <person name="Misra R.C."/>
            <person name="Kikuchi S."/>
            <person name="Rejzek M."/>
            <person name="Martin A.C."/>
            <person name="Harkess A."/>
            <person name="Leebens-Mack J."/>
            <person name="Louveau T."/>
            <person name="Stephenson M.J."/>
            <person name="Osbourn A."/>
        </authorList>
    </citation>
    <scope>NUCLEOTIDE SEQUENCE</scope>
    <source>
        <strain evidence="2">S10</strain>
    </source>
</reference>
<proteinExistence type="predicted"/>
<dbReference type="AlphaFoldDB" id="A0AAD7KRX5"/>